<dbReference type="RefSeq" id="WP_319008201.1">
    <property type="nucleotide sequence ID" value="NZ_JAWJZF010000237.1"/>
</dbReference>
<dbReference type="EMBL" id="JAWJZF010000237">
    <property type="protein sequence ID" value="MDX2291658.1"/>
    <property type="molecule type" value="Genomic_DNA"/>
</dbReference>
<comment type="caution">
    <text evidence="2">The sequence shown here is derived from an EMBL/GenBank/DDBJ whole genome shotgun (WGS) entry which is preliminary data.</text>
</comment>
<dbReference type="Pfam" id="PF19266">
    <property type="entry name" value="CIS_tube"/>
    <property type="match status" value="1"/>
</dbReference>
<proteinExistence type="predicted"/>
<organism evidence="2 3">
    <name type="scientific">Streptomyces roseolus</name>
    <dbReference type="NCBI Taxonomy" id="67358"/>
    <lineage>
        <taxon>Bacteria</taxon>
        <taxon>Bacillati</taxon>
        <taxon>Actinomycetota</taxon>
        <taxon>Actinomycetes</taxon>
        <taxon>Kitasatosporales</taxon>
        <taxon>Streptomycetaceae</taxon>
        <taxon>Streptomyces</taxon>
    </lineage>
</organism>
<accession>A0ABU4K1Q1</accession>
<name>A0ABU4K1Q1_9ACTN</name>
<evidence type="ECO:0000313" key="3">
    <source>
        <dbReference type="Proteomes" id="UP001278571"/>
    </source>
</evidence>
<evidence type="ECO:0000313" key="2">
    <source>
        <dbReference type="EMBL" id="MDX2291658.1"/>
    </source>
</evidence>
<sequence>MSTAVSLAALRALARGTPIVGLERATLTNAVTGAKVKVLFNPEEYTVHRETNFAQLAVPGLSAPVIQFVSGQARTLEMELFLDSLEANHAGAAGSDVREQVRKVVDLMDIDPTVHAPPPVVFTWGSLTFTSVISRVSQRFVMFLPNGVPVRARLTVTFTEFRNADLEAKEVKRQTADYTKIHVTVEGDTLPMIAWREYGSTVCWRPIALHNGIDDPRVLPVGLRLVVPRLPYADPATGEVHDVPAAEGS</sequence>
<dbReference type="InterPro" id="IPR036779">
    <property type="entry name" value="LysM_dom_sf"/>
</dbReference>
<gene>
    <name evidence="2" type="ORF">R2363_05655</name>
</gene>
<feature type="domain" description="LysM" evidence="1">
    <location>
        <begin position="180"/>
        <end position="227"/>
    </location>
</feature>
<dbReference type="InterPro" id="IPR018392">
    <property type="entry name" value="LysM"/>
</dbReference>
<protein>
    <submittedName>
        <fullName evidence="2">Peptigoglycan-binding protein LysM</fullName>
    </submittedName>
</protein>
<dbReference type="InterPro" id="IPR045361">
    <property type="entry name" value="CIS_tube_prot_N"/>
</dbReference>
<reference evidence="2 3" key="1">
    <citation type="submission" date="2023-10" db="EMBL/GenBank/DDBJ databases">
        <authorList>
            <person name="Wang X.X."/>
        </authorList>
    </citation>
    <scope>NUCLEOTIDE SEQUENCE [LARGE SCALE GENOMIC DNA]</scope>
    <source>
        <strain evidence="2 3">NBRC 12816</strain>
    </source>
</reference>
<dbReference type="PROSITE" id="PS51782">
    <property type="entry name" value="LYSM"/>
    <property type="match status" value="1"/>
</dbReference>
<evidence type="ECO:0000259" key="1">
    <source>
        <dbReference type="PROSITE" id="PS51782"/>
    </source>
</evidence>
<dbReference type="Gene3D" id="3.10.350.10">
    <property type="entry name" value="LysM domain"/>
    <property type="match status" value="1"/>
</dbReference>
<dbReference type="Proteomes" id="UP001278571">
    <property type="component" value="Unassembled WGS sequence"/>
</dbReference>
<keyword evidence="3" id="KW-1185">Reference proteome</keyword>